<evidence type="ECO:0000313" key="8">
    <source>
        <dbReference type="EMBL" id="NYI10524.1"/>
    </source>
</evidence>
<feature type="transmembrane region" description="Helical" evidence="7">
    <location>
        <begin position="102"/>
        <end position="125"/>
    </location>
</feature>
<sequence>MTTTTERASGAPGGPEGGRRLPDLRTLLRSSAGIAVAMAVMNVATYAFQMISARLLGPTEYGAVASLMALLMVVAVLQLGLQATGARRISAEPEHVGQIERMVLRVTYRAALGLGLLMLVLAPVVHQVLRLDSVVPAVLLAVSAVPLTIMGGQAGVLQGERRWFSLAGIYLAMGLGRVVVGTICIVVSPTESAAMLGVMIAMFAPAIVGWLALRRPGMHVRDSDRHSDQHTARRVVTETGSASLALLAFFVLSNLDIVVARNVLDDHDAGLYAAGLILTKAVLFLPQFVVVVAFPAMSTPAQRRRALLRSLFVVGLLGVGCTLGAWLLSGIAMVFVGGAEYSDVQSRLWVFAVLGTLLAMLQLLVYSVLARRGTKTTYLVWMAVVAMVALAGTVDELGTLVAVVVCIDAALFAALLGISLWRLKEPVPVEAQPTP</sequence>
<feature type="transmembrane region" description="Helical" evidence="7">
    <location>
        <begin position="61"/>
        <end position="81"/>
    </location>
</feature>
<feature type="transmembrane region" description="Helical" evidence="7">
    <location>
        <begin position="400"/>
        <end position="421"/>
    </location>
</feature>
<dbReference type="Pfam" id="PF13440">
    <property type="entry name" value="Polysacc_synt_3"/>
    <property type="match status" value="1"/>
</dbReference>
<organism evidence="8 9">
    <name type="scientific">Nocardioides marinus</name>
    <dbReference type="NCBI Taxonomy" id="374514"/>
    <lineage>
        <taxon>Bacteria</taxon>
        <taxon>Bacillati</taxon>
        <taxon>Actinomycetota</taxon>
        <taxon>Actinomycetes</taxon>
        <taxon>Propionibacteriales</taxon>
        <taxon>Nocardioidaceae</taxon>
        <taxon>Nocardioides</taxon>
    </lineage>
</organism>
<evidence type="ECO:0000256" key="3">
    <source>
        <dbReference type="ARBA" id="ARBA00022692"/>
    </source>
</evidence>
<feature type="transmembrane region" description="Helical" evidence="7">
    <location>
        <begin position="137"/>
        <end position="157"/>
    </location>
</feature>
<dbReference type="EMBL" id="JACBZI010000001">
    <property type="protein sequence ID" value="NYI10524.1"/>
    <property type="molecule type" value="Genomic_DNA"/>
</dbReference>
<keyword evidence="5 7" id="KW-0472">Membrane</keyword>
<feature type="transmembrane region" description="Helical" evidence="7">
    <location>
        <begin position="306"/>
        <end position="336"/>
    </location>
</feature>
<accession>A0A7Z0C4V9</accession>
<dbReference type="AlphaFoldDB" id="A0A7Z0C4V9"/>
<feature type="transmembrane region" description="Helical" evidence="7">
    <location>
        <begin position="234"/>
        <end position="252"/>
    </location>
</feature>
<feature type="transmembrane region" description="Helical" evidence="7">
    <location>
        <begin position="272"/>
        <end position="294"/>
    </location>
</feature>
<feature type="region of interest" description="Disordered" evidence="6">
    <location>
        <begin position="1"/>
        <end position="22"/>
    </location>
</feature>
<feature type="transmembrane region" description="Helical" evidence="7">
    <location>
        <begin position="194"/>
        <end position="213"/>
    </location>
</feature>
<reference evidence="8 9" key="1">
    <citation type="submission" date="2020-07" db="EMBL/GenBank/DDBJ databases">
        <title>Sequencing the genomes of 1000 actinobacteria strains.</title>
        <authorList>
            <person name="Klenk H.-P."/>
        </authorList>
    </citation>
    <scope>NUCLEOTIDE SEQUENCE [LARGE SCALE GENOMIC DNA]</scope>
    <source>
        <strain evidence="8 9">DSM 18248</strain>
    </source>
</reference>
<proteinExistence type="predicted"/>
<dbReference type="GO" id="GO:0005886">
    <property type="term" value="C:plasma membrane"/>
    <property type="evidence" value="ECO:0007669"/>
    <property type="project" value="UniProtKB-SubCell"/>
</dbReference>
<evidence type="ECO:0000256" key="5">
    <source>
        <dbReference type="ARBA" id="ARBA00023136"/>
    </source>
</evidence>
<evidence type="ECO:0000256" key="7">
    <source>
        <dbReference type="SAM" id="Phobius"/>
    </source>
</evidence>
<evidence type="ECO:0000313" key="9">
    <source>
        <dbReference type="Proteomes" id="UP000537326"/>
    </source>
</evidence>
<feature type="transmembrane region" description="Helical" evidence="7">
    <location>
        <begin position="376"/>
        <end position="394"/>
    </location>
</feature>
<dbReference type="InterPro" id="IPR050833">
    <property type="entry name" value="Poly_Biosynth_Transport"/>
</dbReference>
<feature type="transmembrane region" description="Helical" evidence="7">
    <location>
        <begin position="169"/>
        <end position="188"/>
    </location>
</feature>
<evidence type="ECO:0000256" key="4">
    <source>
        <dbReference type="ARBA" id="ARBA00022989"/>
    </source>
</evidence>
<dbReference type="PANTHER" id="PTHR30250:SF11">
    <property type="entry name" value="O-ANTIGEN TRANSPORTER-RELATED"/>
    <property type="match status" value="1"/>
</dbReference>
<feature type="transmembrane region" description="Helical" evidence="7">
    <location>
        <begin position="348"/>
        <end position="369"/>
    </location>
</feature>
<keyword evidence="4 7" id="KW-1133">Transmembrane helix</keyword>
<dbReference type="RefSeq" id="WP_343045610.1">
    <property type="nucleotide sequence ID" value="NZ_BAAAPP010000010.1"/>
</dbReference>
<gene>
    <name evidence="8" type="ORF">BKA05_002039</name>
</gene>
<dbReference type="Proteomes" id="UP000537326">
    <property type="component" value="Unassembled WGS sequence"/>
</dbReference>
<protein>
    <submittedName>
        <fullName evidence="8">O-antigen/teichoic acid export membrane protein</fullName>
    </submittedName>
</protein>
<keyword evidence="2" id="KW-1003">Cell membrane</keyword>
<keyword evidence="9" id="KW-1185">Reference proteome</keyword>
<evidence type="ECO:0000256" key="2">
    <source>
        <dbReference type="ARBA" id="ARBA00022475"/>
    </source>
</evidence>
<evidence type="ECO:0000256" key="1">
    <source>
        <dbReference type="ARBA" id="ARBA00004651"/>
    </source>
</evidence>
<feature type="transmembrane region" description="Helical" evidence="7">
    <location>
        <begin position="27"/>
        <end position="49"/>
    </location>
</feature>
<name>A0A7Z0C4V9_9ACTN</name>
<dbReference type="PANTHER" id="PTHR30250">
    <property type="entry name" value="PST FAMILY PREDICTED COLANIC ACID TRANSPORTER"/>
    <property type="match status" value="1"/>
</dbReference>
<keyword evidence="3 7" id="KW-0812">Transmembrane</keyword>
<evidence type="ECO:0000256" key="6">
    <source>
        <dbReference type="SAM" id="MobiDB-lite"/>
    </source>
</evidence>
<comment type="caution">
    <text evidence="8">The sequence shown here is derived from an EMBL/GenBank/DDBJ whole genome shotgun (WGS) entry which is preliminary data.</text>
</comment>
<comment type="subcellular location">
    <subcellularLocation>
        <location evidence="1">Cell membrane</location>
        <topology evidence="1">Multi-pass membrane protein</topology>
    </subcellularLocation>
</comment>